<dbReference type="EMBL" id="FN654355">
    <property type="protein sequence ID" value="CBY32472.1"/>
    <property type="molecule type" value="Genomic_DNA"/>
</dbReference>
<gene>
    <name evidence="1" type="ORF">GSOID_T00031809001</name>
</gene>
<dbReference type="AlphaFoldDB" id="E4YA85"/>
<reference evidence="1" key="1">
    <citation type="journal article" date="2010" name="Science">
        <title>Plasticity of animal genome architecture unmasked by rapid evolution of a pelagic tunicate.</title>
        <authorList>
            <person name="Denoeud F."/>
            <person name="Henriet S."/>
            <person name="Mungpakdee S."/>
            <person name="Aury J.M."/>
            <person name="Da Silva C."/>
            <person name="Brinkmann H."/>
            <person name="Mikhaleva J."/>
            <person name="Olsen L.C."/>
            <person name="Jubin C."/>
            <person name="Canestro C."/>
            <person name="Bouquet J.M."/>
            <person name="Danks G."/>
            <person name="Poulain J."/>
            <person name="Campsteijn C."/>
            <person name="Adamski M."/>
            <person name="Cross I."/>
            <person name="Yadetie F."/>
            <person name="Muffato M."/>
            <person name="Louis A."/>
            <person name="Butcher S."/>
            <person name="Tsagkogeorga G."/>
            <person name="Konrad A."/>
            <person name="Singh S."/>
            <person name="Jensen M.F."/>
            <person name="Cong E.H."/>
            <person name="Eikeseth-Otteraa H."/>
            <person name="Noel B."/>
            <person name="Anthouard V."/>
            <person name="Porcel B.M."/>
            <person name="Kachouri-Lafond R."/>
            <person name="Nishino A."/>
            <person name="Ugolini M."/>
            <person name="Chourrout P."/>
            <person name="Nishida H."/>
            <person name="Aasland R."/>
            <person name="Huzurbazar S."/>
            <person name="Westhof E."/>
            <person name="Delsuc F."/>
            <person name="Lehrach H."/>
            <person name="Reinhardt R."/>
            <person name="Weissenbach J."/>
            <person name="Roy S.W."/>
            <person name="Artiguenave F."/>
            <person name="Postlethwait J.H."/>
            <person name="Manak J.R."/>
            <person name="Thompson E.M."/>
            <person name="Jaillon O."/>
            <person name="Du Pasquier L."/>
            <person name="Boudinot P."/>
            <person name="Liberles D.A."/>
            <person name="Volff J.N."/>
            <person name="Philippe H."/>
            <person name="Lenhard B."/>
            <person name="Roest Crollius H."/>
            <person name="Wincker P."/>
            <person name="Chourrout D."/>
        </authorList>
    </citation>
    <scope>NUCLEOTIDE SEQUENCE [LARGE SCALE GENOMIC DNA]</scope>
</reference>
<sequence>MSLEKDQWNWRDEEIPDCIPYLSQIPVPDNGIKYNLMKYFPDYKLFVFFLPAEEVIFDDDIVFCFGLNKETESRTNRCQFQERGINDVEDDESKNSLFMFQLSQNLYECPLEIEEIETNKYRVIIKSGLSRKKIFIQNGYKRKGPWRPAEVSFETMSIRNETPMSRKLENPPFPYENTIENTEKLHEIILTHKDYRSREDTILYKSWLVYSKAKYEIAKNSHGRSIAGVISSYLKDSINQAKYEEIVDSFATEEDPLLGERLLIEAYFLTFIGHRDDEQEGINGHRTIFSHFLCNLTEVWRLAQSNM</sequence>
<evidence type="ECO:0000313" key="1">
    <source>
        <dbReference type="EMBL" id="CBY32472.1"/>
    </source>
</evidence>
<proteinExistence type="predicted"/>
<organism evidence="1">
    <name type="scientific">Oikopleura dioica</name>
    <name type="common">Tunicate</name>
    <dbReference type="NCBI Taxonomy" id="34765"/>
    <lineage>
        <taxon>Eukaryota</taxon>
        <taxon>Metazoa</taxon>
        <taxon>Chordata</taxon>
        <taxon>Tunicata</taxon>
        <taxon>Appendicularia</taxon>
        <taxon>Copelata</taxon>
        <taxon>Oikopleuridae</taxon>
        <taxon>Oikopleura</taxon>
    </lineage>
</organism>
<accession>E4YA85</accession>
<protein>
    <submittedName>
        <fullName evidence="1">Uncharacterized protein</fullName>
    </submittedName>
</protein>
<dbReference type="Proteomes" id="UP000011014">
    <property type="component" value="Unassembled WGS sequence"/>
</dbReference>
<name>E4YA85_OIKDI</name>